<name>A0A1T5LWG0_9GAMM</name>
<gene>
    <name evidence="1" type="ORF">SAMN06296058_3241</name>
</gene>
<proteinExistence type="predicted"/>
<evidence type="ECO:0000313" key="2">
    <source>
        <dbReference type="Proteomes" id="UP000190341"/>
    </source>
</evidence>
<protein>
    <submittedName>
        <fullName evidence="1">Uncharacterized protein</fullName>
    </submittedName>
</protein>
<keyword evidence="2" id="KW-1185">Reference proteome</keyword>
<evidence type="ECO:0000313" key="1">
    <source>
        <dbReference type="EMBL" id="SKC80213.1"/>
    </source>
</evidence>
<dbReference type="STRING" id="428993.SAMN06296058_3241"/>
<dbReference type="AlphaFoldDB" id="A0A1T5LWG0"/>
<accession>A0A1T5LWG0</accession>
<dbReference type="EMBL" id="FUZV01000002">
    <property type="protein sequence ID" value="SKC80213.1"/>
    <property type="molecule type" value="Genomic_DNA"/>
</dbReference>
<dbReference type="Proteomes" id="UP000190341">
    <property type="component" value="Unassembled WGS sequence"/>
</dbReference>
<sequence>MDSGDMYTARLPDMDKLATYARHRESIGKPIIYEME</sequence>
<reference evidence="1 2" key="1">
    <citation type="submission" date="2017-02" db="EMBL/GenBank/DDBJ databases">
        <authorList>
            <person name="Peterson S.W."/>
        </authorList>
    </citation>
    <scope>NUCLEOTIDE SEQUENCE [LARGE SCALE GENOMIC DNA]</scope>
    <source>
        <strain evidence="1 2">P15</strain>
    </source>
</reference>
<organism evidence="1 2">
    <name type="scientific">Pseudoxanthomonas indica</name>
    <dbReference type="NCBI Taxonomy" id="428993"/>
    <lineage>
        <taxon>Bacteria</taxon>
        <taxon>Pseudomonadati</taxon>
        <taxon>Pseudomonadota</taxon>
        <taxon>Gammaproteobacteria</taxon>
        <taxon>Lysobacterales</taxon>
        <taxon>Lysobacteraceae</taxon>
        <taxon>Pseudoxanthomonas</taxon>
    </lineage>
</organism>